<gene>
    <name evidence="1" type="ORF">D7Y13_24615</name>
</gene>
<reference evidence="1 2" key="1">
    <citation type="submission" date="2018-09" db="EMBL/GenBank/DDBJ databases">
        <authorList>
            <person name="Livingstone P.G."/>
            <person name="Whitworth D.E."/>
        </authorList>
    </citation>
    <scope>NUCLEOTIDE SEQUENCE [LARGE SCALE GENOMIC DNA]</scope>
    <source>
        <strain evidence="1 2">CA031B</strain>
    </source>
</reference>
<accession>A0ABX9QCU5</accession>
<comment type="caution">
    <text evidence="1">The sequence shown here is derived from an EMBL/GenBank/DDBJ whole genome shotgun (WGS) entry which is preliminary data.</text>
</comment>
<sequence length="337" mass="35599">MSAPGLRRGLALLTGVGMLLGPGPGLAQDNINLYRFVLDVDVPESAALVALDETPTHVLLGAAPKPLMATLVASRTSETLRPGLALDVAPYFLFGGGVRSLSRYRSNSVAGRLMRVLTKTTLSAAVVPDATVADAWRVGFGLRTTVHDPHDPVLNSPLPEKVADALASHGVSPPGDAEEDVSERGVDISTLFAEALRTMRARGDIQISGGWGVSARVEGDVLSADGLTDTRHTFWVTGQSALGPRFDVLATVQGLDVWNSERALRAGAGVQRKTTLADFRAELVFDTTDDRLHPAVAIDLKLPGCTSVIAALATVPGPDTRLLRAQVQLRGYFAQCP</sequence>
<keyword evidence="2" id="KW-1185">Reference proteome</keyword>
<name>A0ABX9QCU5_9BACT</name>
<evidence type="ECO:0008006" key="3">
    <source>
        <dbReference type="Google" id="ProtNLM"/>
    </source>
</evidence>
<proteinExistence type="predicted"/>
<evidence type="ECO:0000313" key="1">
    <source>
        <dbReference type="EMBL" id="RKI02457.1"/>
    </source>
</evidence>
<evidence type="ECO:0000313" key="2">
    <source>
        <dbReference type="Proteomes" id="UP000278907"/>
    </source>
</evidence>
<protein>
    <recommendedName>
        <fullName evidence="3">DUF3187 family protein</fullName>
    </recommendedName>
</protein>
<dbReference type="Proteomes" id="UP000278907">
    <property type="component" value="Unassembled WGS sequence"/>
</dbReference>
<dbReference type="EMBL" id="RAWI01000210">
    <property type="protein sequence ID" value="RKI02457.1"/>
    <property type="molecule type" value="Genomic_DNA"/>
</dbReference>
<dbReference type="RefSeq" id="WP_120584517.1">
    <property type="nucleotide sequence ID" value="NZ_RAWI01000210.1"/>
</dbReference>
<organism evidence="1 2">
    <name type="scientific">Corallococcus praedator</name>
    <dbReference type="NCBI Taxonomy" id="2316724"/>
    <lineage>
        <taxon>Bacteria</taxon>
        <taxon>Pseudomonadati</taxon>
        <taxon>Myxococcota</taxon>
        <taxon>Myxococcia</taxon>
        <taxon>Myxococcales</taxon>
        <taxon>Cystobacterineae</taxon>
        <taxon>Myxococcaceae</taxon>
        <taxon>Corallococcus</taxon>
    </lineage>
</organism>